<dbReference type="PANTHER" id="PTHR30603:SF47">
    <property type="entry name" value="RNA POLYMERASE SIGMA FACTOR SIGD, CHLOROPLASTIC"/>
    <property type="match status" value="1"/>
</dbReference>
<name>F5YBZ5_LEAAZ</name>
<dbReference type="InterPro" id="IPR014284">
    <property type="entry name" value="RNA_pol_sigma-70_dom"/>
</dbReference>
<evidence type="ECO:0000313" key="7">
    <source>
        <dbReference type="Proteomes" id="UP000009222"/>
    </source>
</evidence>
<reference evidence="6 7" key="2">
    <citation type="journal article" date="2011" name="ISME J.">
        <title>RNA-seq reveals cooperative metabolic interactions between two termite-gut spirochete species in co-culture.</title>
        <authorList>
            <person name="Rosenthal A.Z."/>
            <person name="Matson E.G."/>
            <person name="Eldar A."/>
            <person name="Leadbetter J.R."/>
        </authorList>
    </citation>
    <scope>NUCLEOTIDE SEQUENCE [LARGE SCALE GENOMIC DNA]</scope>
    <source>
        <strain evidence="7">ATCC BAA-888 / DSM 13862 / ZAS-9</strain>
    </source>
</reference>
<evidence type="ECO:0000256" key="1">
    <source>
        <dbReference type="ARBA" id="ARBA00023015"/>
    </source>
</evidence>
<protein>
    <submittedName>
        <fullName evidence="6">RNA polymerase sigma factor RpoD</fullName>
    </submittedName>
</protein>
<dbReference type="InterPro" id="IPR007624">
    <property type="entry name" value="RNA_pol_sigma70_r3"/>
</dbReference>
<dbReference type="eggNOG" id="COG0568">
    <property type="taxonomic scope" value="Bacteria"/>
</dbReference>
<dbReference type="CDD" id="cd06171">
    <property type="entry name" value="Sigma70_r4"/>
    <property type="match status" value="1"/>
</dbReference>
<keyword evidence="7" id="KW-1185">Reference proteome</keyword>
<dbReference type="Pfam" id="PF04545">
    <property type="entry name" value="Sigma70_r4"/>
    <property type="match status" value="1"/>
</dbReference>
<dbReference type="InterPro" id="IPR007630">
    <property type="entry name" value="RNA_pol_sigma70_r4"/>
</dbReference>
<dbReference type="InterPro" id="IPR007627">
    <property type="entry name" value="RNA_pol_sigma70_r2"/>
</dbReference>
<dbReference type="NCBIfam" id="TIGR02937">
    <property type="entry name" value="sigma70-ECF"/>
    <property type="match status" value="1"/>
</dbReference>
<dbReference type="GO" id="GO:0003677">
    <property type="term" value="F:DNA binding"/>
    <property type="evidence" value="ECO:0007669"/>
    <property type="project" value="UniProtKB-KW"/>
</dbReference>
<dbReference type="PIRSF" id="PIRSF000770">
    <property type="entry name" value="RNA_pol_sigma-SigE/K"/>
    <property type="match status" value="1"/>
</dbReference>
<dbReference type="Pfam" id="PF04542">
    <property type="entry name" value="Sigma70_r2"/>
    <property type="match status" value="1"/>
</dbReference>
<dbReference type="InterPro" id="IPR013325">
    <property type="entry name" value="RNA_pol_sigma_r2"/>
</dbReference>
<dbReference type="SUPFAM" id="SSF88659">
    <property type="entry name" value="Sigma3 and sigma4 domains of RNA polymerase sigma factors"/>
    <property type="match status" value="2"/>
</dbReference>
<dbReference type="SUPFAM" id="SSF88946">
    <property type="entry name" value="Sigma2 domain of RNA polymerase sigma factors"/>
    <property type="match status" value="1"/>
</dbReference>
<dbReference type="Pfam" id="PF04539">
    <property type="entry name" value="Sigma70_r3"/>
    <property type="match status" value="1"/>
</dbReference>
<evidence type="ECO:0000256" key="2">
    <source>
        <dbReference type="ARBA" id="ARBA00023082"/>
    </source>
</evidence>
<dbReference type="KEGG" id="taz:TREAZ_1809"/>
<feature type="domain" description="RNA polymerase sigma-70" evidence="5">
    <location>
        <begin position="262"/>
        <end position="288"/>
    </location>
</feature>
<accession>F5YBZ5</accession>
<dbReference type="PANTHER" id="PTHR30603">
    <property type="entry name" value="RNA POLYMERASE SIGMA FACTOR RPO"/>
    <property type="match status" value="1"/>
</dbReference>
<dbReference type="InterPro" id="IPR013324">
    <property type="entry name" value="RNA_pol_sigma_r3/r4-like"/>
</dbReference>
<dbReference type="InterPro" id="IPR050239">
    <property type="entry name" value="Sigma-70_RNA_pol_init_factors"/>
</dbReference>
<dbReference type="AlphaFoldDB" id="F5YBZ5"/>
<keyword evidence="2" id="KW-0731">Sigma factor</keyword>
<evidence type="ECO:0000259" key="5">
    <source>
        <dbReference type="PROSITE" id="PS00716"/>
    </source>
</evidence>
<keyword evidence="1" id="KW-0805">Transcription regulation</keyword>
<dbReference type="OrthoDB" id="9809557at2"/>
<dbReference type="EMBL" id="CP001841">
    <property type="protein sequence ID" value="AEF83394.1"/>
    <property type="molecule type" value="Genomic_DNA"/>
</dbReference>
<evidence type="ECO:0000313" key="6">
    <source>
        <dbReference type="EMBL" id="AEF83394.1"/>
    </source>
</evidence>
<dbReference type="PROSITE" id="PS00716">
    <property type="entry name" value="SIGMA70_2"/>
    <property type="match status" value="1"/>
</dbReference>
<sequence length="296" mass="33325">MKDSLGTLSPVSQKGAFWEFKDAKALSAEDEAALFNELERYKKELKRLPHAGRKALDILENIRNRQNRLVLAFGKMVMAIAGKYRGQGLDFDDLVQEGCIGLNKAIGKFDHTLGTRFSTYAGYCVKSAINSALADRGRAVRLPAYKVKECNQVRKLSNQFYQENGMEPQVEELASMLGWESEKVRSVRKAGQEILSLNAPKDAGMDQTLEDTFIDDRGKDPADFVIEAQLKEKVRDSLQVLTKRQKAVVIYRFGLWNSEEHTLKEIGKRLNISSEAVHQLEARALNRLEGNLNDCA</sequence>
<dbReference type="Gene3D" id="1.10.10.10">
    <property type="entry name" value="Winged helix-like DNA-binding domain superfamily/Winged helix DNA-binding domain"/>
    <property type="match status" value="2"/>
</dbReference>
<dbReference type="InterPro" id="IPR036388">
    <property type="entry name" value="WH-like_DNA-bd_sf"/>
</dbReference>
<dbReference type="Proteomes" id="UP000009222">
    <property type="component" value="Chromosome"/>
</dbReference>
<dbReference type="InParanoid" id="F5YBZ5"/>
<dbReference type="STRING" id="545695.TREAZ_1809"/>
<organism evidence="6 7">
    <name type="scientific">Leadbettera azotonutricia (strain ATCC BAA-888 / DSM 13862 / ZAS-9)</name>
    <name type="common">Treponema azotonutricium</name>
    <dbReference type="NCBI Taxonomy" id="545695"/>
    <lineage>
        <taxon>Bacteria</taxon>
        <taxon>Pseudomonadati</taxon>
        <taxon>Spirochaetota</taxon>
        <taxon>Spirochaetia</taxon>
        <taxon>Spirochaetales</taxon>
        <taxon>Breznakiellaceae</taxon>
        <taxon>Leadbettera</taxon>
    </lineage>
</organism>
<evidence type="ECO:0000256" key="3">
    <source>
        <dbReference type="ARBA" id="ARBA00023125"/>
    </source>
</evidence>
<reference evidence="7" key="1">
    <citation type="submission" date="2009-12" db="EMBL/GenBank/DDBJ databases">
        <title>Complete sequence of Treponema azotonutricium strain ZAS-9.</title>
        <authorList>
            <person name="Tetu S.G."/>
            <person name="Matson E."/>
            <person name="Ren Q."/>
            <person name="Seshadri R."/>
            <person name="Elbourne L."/>
            <person name="Hassan K.A."/>
            <person name="Durkin A."/>
            <person name="Radune D."/>
            <person name="Mohamoud Y."/>
            <person name="Shay R."/>
            <person name="Jin S."/>
            <person name="Zhang X."/>
            <person name="Lucey K."/>
            <person name="Ballor N.R."/>
            <person name="Ottesen E."/>
            <person name="Rosenthal R."/>
            <person name="Allen A."/>
            <person name="Leadbetter J.R."/>
            <person name="Paulsen I.T."/>
        </authorList>
    </citation>
    <scope>NUCLEOTIDE SEQUENCE [LARGE SCALE GENOMIC DNA]</scope>
    <source>
        <strain evidence="7">ATCC BAA-888 / DSM 13862 / ZAS-9</strain>
    </source>
</reference>
<dbReference type="Gene3D" id="1.20.120.1810">
    <property type="match status" value="1"/>
</dbReference>
<gene>
    <name evidence="6" type="primary">rpoD</name>
    <name evidence="6" type="ordered locus">TREAZ_1809</name>
</gene>
<dbReference type="PRINTS" id="PR00046">
    <property type="entry name" value="SIGMA70FCT"/>
</dbReference>
<evidence type="ECO:0000256" key="4">
    <source>
        <dbReference type="ARBA" id="ARBA00023163"/>
    </source>
</evidence>
<keyword evidence="3" id="KW-0238">DNA-binding</keyword>
<dbReference type="HOGENOM" id="CLU_014793_3_5_12"/>
<proteinExistence type="predicted"/>
<dbReference type="GO" id="GO:0006352">
    <property type="term" value="P:DNA-templated transcription initiation"/>
    <property type="evidence" value="ECO:0007669"/>
    <property type="project" value="InterPro"/>
</dbReference>
<dbReference type="RefSeq" id="WP_015710221.1">
    <property type="nucleotide sequence ID" value="NC_015577.1"/>
</dbReference>
<dbReference type="GO" id="GO:0016987">
    <property type="term" value="F:sigma factor activity"/>
    <property type="evidence" value="ECO:0007669"/>
    <property type="project" value="UniProtKB-KW"/>
</dbReference>
<keyword evidence="4" id="KW-0804">Transcription</keyword>
<dbReference type="InterPro" id="IPR000943">
    <property type="entry name" value="RNA_pol_sigma70"/>
</dbReference>